<organism evidence="2 3">
    <name type="scientific">Gemella morbillorum</name>
    <dbReference type="NCBI Taxonomy" id="29391"/>
    <lineage>
        <taxon>Bacteria</taxon>
        <taxon>Bacillati</taxon>
        <taxon>Bacillota</taxon>
        <taxon>Bacilli</taxon>
        <taxon>Bacillales</taxon>
        <taxon>Gemellaceae</taxon>
        <taxon>Gemella</taxon>
    </lineage>
</organism>
<dbReference type="InterPro" id="IPR016181">
    <property type="entry name" value="Acyl_CoA_acyltransferase"/>
</dbReference>
<accession>A0AAP9HDC6</accession>
<evidence type="ECO:0000313" key="3">
    <source>
        <dbReference type="Proteomes" id="UP000425411"/>
    </source>
</evidence>
<dbReference type="Pfam" id="PF13673">
    <property type="entry name" value="Acetyltransf_10"/>
    <property type="match status" value="1"/>
</dbReference>
<dbReference type="SUPFAM" id="SSF55729">
    <property type="entry name" value="Acyl-CoA N-acyltransferases (Nat)"/>
    <property type="match status" value="1"/>
</dbReference>
<gene>
    <name evidence="2" type="ORF">FOC49_02335</name>
</gene>
<name>A0AAP9HDC6_9BACL</name>
<evidence type="ECO:0000313" key="2">
    <source>
        <dbReference type="EMBL" id="QGS08799.1"/>
    </source>
</evidence>
<dbReference type="CDD" id="cd04301">
    <property type="entry name" value="NAT_SF"/>
    <property type="match status" value="1"/>
</dbReference>
<dbReference type="Pfam" id="PF18467">
    <property type="entry name" value="DUF5613"/>
    <property type="match status" value="1"/>
</dbReference>
<proteinExistence type="predicted"/>
<protein>
    <submittedName>
        <fullName evidence="2">GNAT family N-acetyltransferase</fullName>
    </submittedName>
</protein>
<sequence>MNYSFKDIHSRARVATETDKYVVYQTLKSKLYFSGNYLLMKKTPETIEELDYYISACRNFFRDKGVNFIHLASQENIALSKKLKKHLKKVNYTEINLDLYYLDTDNFVEQEDSGYDISYLTKKDLNNYLEFQYKIDLESSDEEWAEHNQDLLYEDIRSDNIKQLIAKDGDKIIGTANIIVKADFFEIDNLYVSHEYRRKGVAMHLINFAVKNEQKKNVLLVADANDTPKYMYEKIGFKKISEQDFYLKTKL</sequence>
<dbReference type="Proteomes" id="UP000425411">
    <property type="component" value="Chromosome"/>
</dbReference>
<dbReference type="PROSITE" id="PS51186">
    <property type="entry name" value="GNAT"/>
    <property type="match status" value="1"/>
</dbReference>
<evidence type="ECO:0000259" key="1">
    <source>
        <dbReference type="PROSITE" id="PS51186"/>
    </source>
</evidence>
<feature type="domain" description="N-acetyltransferase" evidence="1">
    <location>
        <begin position="115"/>
        <end position="251"/>
    </location>
</feature>
<dbReference type="InterPro" id="IPR040549">
    <property type="entry name" value="DUF5613"/>
</dbReference>
<dbReference type="GO" id="GO:0016747">
    <property type="term" value="F:acyltransferase activity, transferring groups other than amino-acyl groups"/>
    <property type="evidence" value="ECO:0007669"/>
    <property type="project" value="InterPro"/>
</dbReference>
<dbReference type="AlphaFoldDB" id="A0AAP9HDC6"/>
<reference evidence="2 3" key="1">
    <citation type="submission" date="2019-11" db="EMBL/GenBank/DDBJ databases">
        <title>FDA dAtabase for Regulatory Grade micrObial Sequences (FDA-ARGOS): Supporting development and validation of Infectious Disease Dx tests.</title>
        <authorList>
            <person name="Turner S."/>
            <person name="Byrd R."/>
            <person name="Tallon L."/>
            <person name="Sadzewicz L."/>
            <person name="Vavikolanu K."/>
            <person name="Mehta A."/>
            <person name="Aluvathingal J."/>
            <person name="Nadendla S."/>
            <person name="Myers T."/>
            <person name="Yan Y."/>
            <person name="Sichtig H."/>
        </authorList>
    </citation>
    <scope>NUCLEOTIDE SEQUENCE [LARGE SCALE GENOMIC DNA]</scope>
    <source>
        <strain evidence="2 3">FDAARGOS_741</strain>
    </source>
</reference>
<dbReference type="EMBL" id="CP046314">
    <property type="protein sequence ID" value="QGS08799.1"/>
    <property type="molecule type" value="Genomic_DNA"/>
</dbReference>
<dbReference type="RefSeq" id="WP_004633098.1">
    <property type="nucleotide sequence ID" value="NZ_CP046314.1"/>
</dbReference>
<dbReference type="InterPro" id="IPR000182">
    <property type="entry name" value="GNAT_dom"/>
</dbReference>
<keyword evidence="3" id="KW-1185">Reference proteome</keyword>
<dbReference type="Gene3D" id="3.40.630.30">
    <property type="match status" value="1"/>
</dbReference>